<organism evidence="1 2">
    <name type="scientific">Forsythia ovata</name>
    <dbReference type="NCBI Taxonomy" id="205694"/>
    <lineage>
        <taxon>Eukaryota</taxon>
        <taxon>Viridiplantae</taxon>
        <taxon>Streptophyta</taxon>
        <taxon>Embryophyta</taxon>
        <taxon>Tracheophyta</taxon>
        <taxon>Spermatophyta</taxon>
        <taxon>Magnoliopsida</taxon>
        <taxon>eudicotyledons</taxon>
        <taxon>Gunneridae</taxon>
        <taxon>Pentapetalae</taxon>
        <taxon>asterids</taxon>
        <taxon>lamiids</taxon>
        <taxon>Lamiales</taxon>
        <taxon>Oleaceae</taxon>
        <taxon>Forsythieae</taxon>
        <taxon>Forsythia</taxon>
    </lineage>
</organism>
<gene>
    <name evidence="1" type="ORF">Fot_22070</name>
</gene>
<accession>A0ABD1UWN9</accession>
<keyword evidence="2" id="KW-1185">Reference proteome</keyword>
<proteinExistence type="predicted"/>
<dbReference type="Proteomes" id="UP001604277">
    <property type="component" value="Unassembled WGS sequence"/>
</dbReference>
<protein>
    <submittedName>
        <fullName evidence="1">Uncharacterized protein</fullName>
    </submittedName>
</protein>
<dbReference type="AlphaFoldDB" id="A0ABD1UWN9"/>
<evidence type="ECO:0000313" key="1">
    <source>
        <dbReference type="EMBL" id="KAL2529469.1"/>
    </source>
</evidence>
<comment type="caution">
    <text evidence="1">The sequence shown here is derived from an EMBL/GenBank/DDBJ whole genome shotgun (WGS) entry which is preliminary data.</text>
</comment>
<sequence length="136" mass="15175">MKIVRPICKPSVTKSTSSSQKATLKITTHAPLNFQGFGATHTTTSFTLVVEHKKFTTNVVYNLTFAFRSKGSVDEKAHVPDETPMWHMFLPTNVELSVTSRENISLERERVRGQERRRLIPAAPAINNNLGLSALP</sequence>
<evidence type="ECO:0000313" key="2">
    <source>
        <dbReference type="Proteomes" id="UP001604277"/>
    </source>
</evidence>
<reference evidence="2" key="1">
    <citation type="submission" date="2024-07" db="EMBL/GenBank/DDBJ databases">
        <title>Two chromosome-level genome assemblies of Korean endemic species Abeliophyllum distichum and Forsythia ovata (Oleaceae).</title>
        <authorList>
            <person name="Jang H."/>
        </authorList>
    </citation>
    <scope>NUCLEOTIDE SEQUENCE [LARGE SCALE GENOMIC DNA]</scope>
</reference>
<name>A0ABD1UWN9_9LAMI</name>
<dbReference type="EMBL" id="JBFOLJ010000006">
    <property type="protein sequence ID" value="KAL2529469.1"/>
    <property type="molecule type" value="Genomic_DNA"/>
</dbReference>